<protein>
    <submittedName>
        <fullName evidence="1">Uncharacterized protein</fullName>
    </submittedName>
</protein>
<dbReference type="RefSeq" id="WP_378092740.1">
    <property type="nucleotide sequence ID" value="NZ_JBHSEP010000002.1"/>
</dbReference>
<evidence type="ECO:0000313" key="2">
    <source>
        <dbReference type="Proteomes" id="UP001596028"/>
    </source>
</evidence>
<accession>A0ABV9F6A4</accession>
<dbReference type="Proteomes" id="UP001596028">
    <property type="component" value="Unassembled WGS sequence"/>
</dbReference>
<organism evidence="1 2">
    <name type="scientific">Cohnella hongkongensis</name>
    <dbReference type="NCBI Taxonomy" id="178337"/>
    <lineage>
        <taxon>Bacteria</taxon>
        <taxon>Bacillati</taxon>
        <taxon>Bacillota</taxon>
        <taxon>Bacilli</taxon>
        <taxon>Bacillales</taxon>
        <taxon>Paenibacillaceae</taxon>
        <taxon>Cohnella</taxon>
    </lineage>
</organism>
<sequence>MRMEMGMGMGMELELEMEMELEMEGERWRGARGDIRDRVIRFSQPKEWSAYLEFGIPEPMTDRGRGRHRIAQ</sequence>
<evidence type="ECO:0000313" key="1">
    <source>
        <dbReference type="EMBL" id="MFC4597491.1"/>
    </source>
</evidence>
<gene>
    <name evidence="1" type="ORF">ACFO3S_04525</name>
</gene>
<reference evidence="2" key="1">
    <citation type="journal article" date="2019" name="Int. J. Syst. Evol. Microbiol.">
        <title>The Global Catalogue of Microorganisms (GCM) 10K type strain sequencing project: providing services to taxonomists for standard genome sequencing and annotation.</title>
        <authorList>
            <consortium name="The Broad Institute Genomics Platform"/>
            <consortium name="The Broad Institute Genome Sequencing Center for Infectious Disease"/>
            <person name="Wu L."/>
            <person name="Ma J."/>
        </authorList>
    </citation>
    <scope>NUCLEOTIDE SEQUENCE [LARGE SCALE GENOMIC DNA]</scope>
    <source>
        <strain evidence="2">CCUG 49571</strain>
    </source>
</reference>
<comment type="caution">
    <text evidence="1">The sequence shown here is derived from an EMBL/GenBank/DDBJ whole genome shotgun (WGS) entry which is preliminary data.</text>
</comment>
<keyword evidence="2" id="KW-1185">Reference proteome</keyword>
<dbReference type="EMBL" id="JBHSEP010000002">
    <property type="protein sequence ID" value="MFC4597491.1"/>
    <property type="molecule type" value="Genomic_DNA"/>
</dbReference>
<name>A0ABV9F6A4_9BACL</name>
<proteinExistence type="predicted"/>